<gene>
    <name evidence="1" type="ORF">E8A74_40055</name>
</gene>
<dbReference type="Proteomes" id="UP000309215">
    <property type="component" value="Unassembled WGS sequence"/>
</dbReference>
<dbReference type="AlphaFoldDB" id="A0A4U1IXC5"/>
<sequence length="207" mass="23220">MLDDPPSARRPSRPAPQRNRASFAQATLREVEALDPVVRDRILARMSPASLAEIRGALSVQWLPPEPYYDLLEAVRAELGDPDTRNLCRRLMNRYFENPLLRAVVDSFLRRVGFSPQSLLRFVPHGRQLVADNAGRLSYEPLAEERGVLRLRGFPTTHFRSGTAVELLLGCWEAALDFSGVEGHVEVQGLDLDKGACDFVLTWKARG</sequence>
<reference evidence="1 2" key="1">
    <citation type="submission" date="2019-04" db="EMBL/GenBank/DDBJ databases">
        <authorList>
            <person name="Li Y."/>
            <person name="Wang J."/>
        </authorList>
    </citation>
    <scope>NUCLEOTIDE SEQUENCE [LARGE SCALE GENOMIC DNA]</scope>
    <source>
        <strain evidence="1 2">DSM 14668</strain>
    </source>
</reference>
<evidence type="ECO:0008006" key="3">
    <source>
        <dbReference type="Google" id="ProtNLM"/>
    </source>
</evidence>
<dbReference type="RefSeq" id="WP_136934394.1">
    <property type="nucleotide sequence ID" value="NZ_SSMQ01000063.1"/>
</dbReference>
<comment type="caution">
    <text evidence="1">The sequence shown here is derived from an EMBL/GenBank/DDBJ whole genome shotgun (WGS) entry which is preliminary data.</text>
</comment>
<keyword evidence="2" id="KW-1185">Reference proteome</keyword>
<proteinExistence type="predicted"/>
<accession>A0A4U1IXC5</accession>
<dbReference type="EMBL" id="SSMQ01000063">
    <property type="protein sequence ID" value="TKC98852.1"/>
    <property type="molecule type" value="Genomic_DNA"/>
</dbReference>
<organism evidence="1 2">
    <name type="scientific">Polyangium fumosum</name>
    <dbReference type="NCBI Taxonomy" id="889272"/>
    <lineage>
        <taxon>Bacteria</taxon>
        <taxon>Pseudomonadati</taxon>
        <taxon>Myxococcota</taxon>
        <taxon>Polyangia</taxon>
        <taxon>Polyangiales</taxon>
        <taxon>Polyangiaceae</taxon>
        <taxon>Polyangium</taxon>
    </lineage>
</organism>
<evidence type="ECO:0000313" key="2">
    <source>
        <dbReference type="Proteomes" id="UP000309215"/>
    </source>
</evidence>
<evidence type="ECO:0000313" key="1">
    <source>
        <dbReference type="EMBL" id="TKC98852.1"/>
    </source>
</evidence>
<name>A0A4U1IXC5_9BACT</name>
<protein>
    <recommendedName>
        <fullName evidence="3">DUF2378 family protein</fullName>
    </recommendedName>
</protein>
<dbReference type="OrthoDB" id="9975842at2"/>